<accession>A0ABS3JMT2</accession>
<evidence type="ECO:0000313" key="3">
    <source>
        <dbReference type="Proteomes" id="UP000664628"/>
    </source>
</evidence>
<dbReference type="Pfam" id="PF09492">
    <property type="entry name" value="Pec_lyase"/>
    <property type="match status" value="1"/>
</dbReference>
<dbReference type="GO" id="GO:0030570">
    <property type="term" value="F:pectate lyase activity"/>
    <property type="evidence" value="ECO:0007669"/>
    <property type="project" value="UniProtKB-EC"/>
</dbReference>
<keyword evidence="2" id="KW-0456">Lyase</keyword>
<dbReference type="Gene3D" id="1.50.10.20">
    <property type="match status" value="1"/>
</dbReference>
<dbReference type="SUPFAM" id="SSF81853">
    <property type="entry name" value="Family 10 polysaccharide lyase"/>
    <property type="match status" value="1"/>
</dbReference>
<keyword evidence="1" id="KW-0732">Signal</keyword>
<dbReference type="EMBL" id="JAFMYW010000007">
    <property type="protein sequence ID" value="MBO0951312.1"/>
    <property type="molecule type" value="Genomic_DNA"/>
</dbReference>
<protein>
    <submittedName>
        <fullName evidence="2">Pectate lyase</fullName>
        <ecNumber evidence="2">4.2.2.2</ecNumber>
    </submittedName>
</protein>
<evidence type="ECO:0000256" key="1">
    <source>
        <dbReference type="SAM" id="SignalP"/>
    </source>
</evidence>
<dbReference type="NCBIfam" id="TIGR02474">
    <property type="entry name" value="pec_lyase"/>
    <property type="match status" value="1"/>
</dbReference>
<proteinExistence type="predicted"/>
<dbReference type="EC" id="4.2.2.2" evidence="2"/>
<feature type="chain" id="PRO_5046777860" evidence="1">
    <location>
        <begin position="22"/>
        <end position="365"/>
    </location>
</feature>
<dbReference type="InterPro" id="IPR012669">
    <property type="entry name" value="Pectate_lyase"/>
</dbReference>
<comment type="caution">
    <text evidence="2">The sequence shown here is derived from an EMBL/GenBank/DDBJ whole genome shotgun (WGS) entry which is preliminary data.</text>
</comment>
<gene>
    <name evidence="2" type="primary">pelA</name>
    <name evidence="2" type="ORF">J2I46_22200</name>
</gene>
<sequence>MRYKAGITVLLLSSGIPVVNAVFGVSFTACKSAVVPTGVSHVAEAKLDSIAERMLLYQRSNGGWPQPGGNAINYNRELTIDLKKKLLADKDKLDTTIDDKATTREINYLVDAFGKTQNDAYLTAAQQGIMYLLSAQNAKGGWGQFYPDSSSYRKQITYNDNAMIDVMWVMKRTAEKTNAFAQLDRSLAPKAQQAVDKGVECILNSQYTQHGKLTAWCAQHDRNTLQPTNARAFELASLSGSESVGIIEFLMSLPNPSDRVKRSVSAAIAWLDSVKLLGISTKTIADPTQKSGKDVIVVQEPNAVKWARFYDLETNKPFFCGRDGVKKFSLDQIENERRVGYGWYGTWPAKLIATDYPAWQATWGK</sequence>
<feature type="signal peptide" evidence="1">
    <location>
        <begin position="1"/>
        <end position="21"/>
    </location>
</feature>
<name>A0ABS3JMT2_9BACT</name>
<reference evidence="2 3" key="1">
    <citation type="submission" date="2021-03" db="EMBL/GenBank/DDBJ databases">
        <title>Fibrella sp. HMF5405 genome sequencing and assembly.</title>
        <authorList>
            <person name="Kang H."/>
            <person name="Kim H."/>
            <person name="Bae S."/>
            <person name="Joh K."/>
        </authorList>
    </citation>
    <scope>NUCLEOTIDE SEQUENCE [LARGE SCALE GENOMIC DNA]</scope>
    <source>
        <strain evidence="2 3">HMF5405</strain>
    </source>
</reference>
<evidence type="ECO:0000313" key="2">
    <source>
        <dbReference type="EMBL" id="MBO0951312.1"/>
    </source>
</evidence>
<organism evidence="2 3">
    <name type="scientific">Fibrella forsythiae</name>
    <dbReference type="NCBI Taxonomy" id="2817061"/>
    <lineage>
        <taxon>Bacteria</taxon>
        <taxon>Pseudomonadati</taxon>
        <taxon>Bacteroidota</taxon>
        <taxon>Cytophagia</taxon>
        <taxon>Cytophagales</taxon>
        <taxon>Spirosomataceae</taxon>
        <taxon>Fibrella</taxon>
    </lineage>
</organism>
<dbReference type="PROSITE" id="PS51257">
    <property type="entry name" value="PROKAR_LIPOPROTEIN"/>
    <property type="match status" value="1"/>
</dbReference>
<dbReference type="Proteomes" id="UP000664628">
    <property type="component" value="Unassembled WGS sequence"/>
</dbReference>
<keyword evidence="3" id="KW-1185">Reference proteome</keyword>
<dbReference type="RefSeq" id="WP_207331257.1">
    <property type="nucleotide sequence ID" value="NZ_JAFMYW010000007.1"/>
</dbReference>